<feature type="domain" description="Secretion system C-terminal sorting" evidence="1">
    <location>
        <begin position="173"/>
        <end position="249"/>
    </location>
</feature>
<sequence length="252" mass="28152">TRISFDEFEIDYCPSSGPGMSRLGDNVGIAYMAAVNNYPKVFLKISQDDGSSFSDSIIVDPSAASDVRQDHPQTAITAGNWLHVVWEDQRGGYDIYYGGMNTSSNELTNIQVLNDDGSDASQKQPRIVDDGDFVYVIWADYRSDGHIYFRTNYDPTSGVDNDLLPSNFIVKGMYPNPFNKNLAIEFSLQQKSTITLTAFDILGRVVDLRELGIYSPGTHYISWNGKDHVAGVYFMQLTAGQETHVQKVIYLK</sequence>
<feature type="non-terminal residue" evidence="2">
    <location>
        <position position="1"/>
    </location>
</feature>
<name>A0A382VJD2_9ZZZZ</name>
<protein>
    <recommendedName>
        <fullName evidence="1">Secretion system C-terminal sorting domain-containing protein</fullName>
    </recommendedName>
</protein>
<evidence type="ECO:0000259" key="1">
    <source>
        <dbReference type="Pfam" id="PF18962"/>
    </source>
</evidence>
<reference evidence="2" key="1">
    <citation type="submission" date="2018-05" db="EMBL/GenBank/DDBJ databases">
        <authorList>
            <person name="Lanie J.A."/>
            <person name="Ng W.-L."/>
            <person name="Kazmierczak K.M."/>
            <person name="Andrzejewski T.M."/>
            <person name="Davidsen T.M."/>
            <person name="Wayne K.J."/>
            <person name="Tettelin H."/>
            <person name="Glass J.I."/>
            <person name="Rusch D."/>
            <person name="Podicherti R."/>
            <person name="Tsui H.-C.T."/>
            <person name="Winkler M.E."/>
        </authorList>
    </citation>
    <scope>NUCLEOTIDE SEQUENCE</scope>
</reference>
<dbReference type="NCBIfam" id="TIGR04183">
    <property type="entry name" value="Por_Secre_tail"/>
    <property type="match status" value="1"/>
</dbReference>
<dbReference type="EMBL" id="UINC01152453">
    <property type="protein sequence ID" value="SVD46646.1"/>
    <property type="molecule type" value="Genomic_DNA"/>
</dbReference>
<gene>
    <name evidence="2" type="ORF">METZ01_LOCUS399500</name>
</gene>
<dbReference type="Gene3D" id="2.60.40.4070">
    <property type="match status" value="1"/>
</dbReference>
<organism evidence="2">
    <name type="scientific">marine metagenome</name>
    <dbReference type="NCBI Taxonomy" id="408172"/>
    <lineage>
        <taxon>unclassified sequences</taxon>
        <taxon>metagenomes</taxon>
        <taxon>ecological metagenomes</taxon>
    </lineage>
</organism>
<dbReference type="InterPro" id="IPR026444">
    <property type="entry name" value="Secre_tail"/>
</dbReference>
<dbReference type="Pfam" id="PF18962">
    <property type="entry name" value="Por_Secre_tail"/>
    <property type="match status" value="1"/>
</dbReference>
<accession>A0A382VJD2</accession>
<evidence type="ECO:0000313" key="2">
    <source>
        <dbReference type="EMBL" id="SVD46646.1"/>
    </source>
</evidence>
<dbReference type="AlphaFoldDB" id="A0A382VJD2"/>
<proteinExistence type="predicted"/>